<dbReference type="Proteomes" id="UP001348641">
    <property type="component" value="Unassembled WGS sequence"/>
</dbReference>
<evidence type="ECO:0000259" key="2">
    <source>
        <dbReference type="Pfam" id="PF18593"/>
    </source>
</evidence>
<dbReference type="EMBL" id="JAUUCC010000001">
    <property type="protein sequence ID" value="MEE2049031.1"/>
    <property type="molecule type" value="Genomic_DNA"/>
</dbReference>
<feature type="region of interest" description="Disordered" evidence="1">
    <location>
        <begin position="1"/>
        <end position="28"/>
    </location>
</feature>
<evidence type="ECO:0000313" key="4">
    <source>
        <dbReference type="Proteomes" id="UP001348641"/>
    </source>
</evidence>
<evidence type="ECO:0000256" key="1">
    <source>
        <dbReference type="SAM" id="MobiDB-lite"/>
    </source>
</evidence>
<proteinExistence type="predicted"/>
<gene>
    <name evidence="3" type="ORF">Q8A49_00795</name>
</gene>
<protein>
    <submittedName>
        <fullName evidence="3">Contact-dependent growth inhibition system immunity protein</fullName>
    </submittedName>
</protein>
<dbReference type="RefSeq" id="WP_330156338.1">
    <property type="nucleotide sequence ID" value="NZ_BAAAJA010000006.1"/>
</dbReference>
<dbReference type="Pfam" id="PF18593">
    <property type="entry name" value="CdiI_2"/>
    <property type="match status" value="1"/>
</dbReference>
<accession>A0ABU7KIB0</accession>
<name>A0ABU7KIB0_9ACTN</name>
<feature type="domain" description="CdiI immunity protein" evidence="2">
    <location>
        <begin position="36"/>
        <end position="113"/>
    </location>
</feature>
<sequence>MKSYNGKSQILPPPSETPYSHPAKTTRQSMETLEGNFNNLYRLFGSYLHQDWTIEGETLSKVFEQNNALHEICKGIKQEAKLLLEKGYDNQFLDDIFFGQWGAGYEPEADGLDDWHHVLREIVRYCERYTEVE</sequence>
<reference evidence="3 4" key="1">
    <citation type="submission" date="2023-07" db="EMBL/GenBank/DDBJ databases">
        <authorList>
            <person name="Girao M."/>
            <person name="Carvalho M.F."/>
        </authorList>
    </citation>
    <scope>NUCLEOTIDE SEQUENCE [LARGE SCALE GENOMIC DNA]</scope>
    <source>
        <strain evidence="3 4">66/93</strain>
    </source>
</reference>
<comment type="caution">
    <text evidence="3">The sequence shown here is derived from an EMBL/GenBank/DDBJ whole genome shotgun (WGS) entry which is preliminary data.</text>
</comment>
<evidence type="ECO:0000313" key="3">
    <source>
        <dbReference type="EMBL" id="MEE2049031.1"/>
    </source>
</evidence>
<dbReference type="InterPro" id="IPR041129">
    <property type="entry name" value="CdiI_2"/>
</dbReference>
<organism evidence="3 4">
    <name type="scientific">Nocardiopsis tropica</name>
    <dbReference type="NCBI Taxonomy" id="109330"/>
    <lineage>
        <taxon>Bacteria</taxon>
        <taxon>Bacillati</taxon>
        <taxon>Actinomycetota</taxon>
        <taxon>Actinomycetes</taxon>
        <taxon>Streptosporangiales</taxon>
        <taxon>Nocardiopsidaceae</taxon>
        <taxon>Nocardiopsis</taxon>
    </lineage>
</organism>